<keyword evidence="2" id="KW-1185">Reference proteome</keyword>
<dbReference type="AlphaFoldDB" id="A0A1H7JSX3"/>
<gene>
    <name evidence="1" type="ORF">SAMN04487910_1086</name>
</gene>
<organism evidence="1 2">
    <name type="scientific">Aquimarina amphilecti</name>
    <dbReference type="NCBI Taxonomy" id="1038014"/>
    <lineage>
        <taxon>Bacteria</taxon>
        <taxon>Pseudomonadati</taxon>
        <taxon>Bacteroidota</taxon>
        <taxon>Flavobacteriia</taxon>
        <taxon>Flavobacteriales</taxon>
        <taxon>Flavobacteriaceae</taxon>
        <taxon>Aquimarina</taxon>
    </lineage>
</organism>
<evidence type="ECO:0000313" key="1">
    <source>
        <dbReference type="EMBL" id="SEK77484.1"/>
    </source>
</evidence>
<dbReference type="OrthoDB" id="2967346at2"/>
<proteinExistence type="predicted"/>
<sequence length="340" mass="39925">MKAKLIIASPLQLINAIEAKEHLEIKSTDITFFSDGNITNERQVKLLLEELKIKTALSIIKIPKNLNFLERMLFLKNLEKHKLYNNYEYIIIGHFRSIYQAAFANLYNTKYICVDDGTRTLDDISFLNRFGYSTKAFKLKTLLYAFFSVKPYLLSKKYTFFSYYAKKVEVKNHVHVLENTFSYMRSLKSKKNSKVEKKIAFVGQSLVDSKLLTLDFYLSLLNNIDDYYKKRYPEGITVEYYAHRNESDEVLELVAKMPNWVIIKNKLPLELHFLFSSQFPEEVGLFFSSVAETLSIILGDELKLRSFFIPTDKLLYRKSEINNLFETNRNSENIQLINNY</sequence>
<dbReference type="Proteomes" id="UP000198521">
    <property type="component" value="Unassembled WGS sequence"/>
</dbReference>
<dbReference type="RefSeq" id="WP_091406428.1">
    <property type="nucleotide sequence ID" value="NZ_FOAB01000002.1"/>
</dbReference>
<evidence type="ECO:0000313" key="2">
    <source>
        <dbReference type="Proteomes" id="UP000198521"/>
    </source>
</evidence>
<protein>
    <recommendedName>
        <fullName evidence="3">Glycosyltransferase family 52</fullName>
    </recommendedName>
</protein>
<dbReference type="EMBL" id="FOAB01000002">
    <property type="protein sequence ID" value="SEK77484.1"/>
    <property type="molecule type" value="Genomic_DNA"/>
</dbReference>
<accession>A0A1H7JSX3</accession>
<dbReference type="STRING" id="1038014.SAMN04487910_1086"/>
<reference evidence="1 2" key="1">
    <citation type="submission" date="2016-10" db="EMBL/GenBank/DDBJ databases">
        <authorList>
            <person name="de Groot N.N."/>
        </authorList>
    </citation>
    <scope>NUCLEOTIDE SEQUENCE [LARGE SCALE GENOMIC DNA]</scope>
    <source>
        <strain evidence="1 2">DSM 25232</strain>
    </source>
</reference>
<evidence type="ECO:0008006" key="3">
    <source>
        <dbReference type="Google" id="ProtNLM"/>
    </source>
</evidence>
<name>A0A1H7JSX3_AQUAM</name>